<protein>
    <submittedName>
        <fullName evidence="1">Uncharacterized protein</fullName>
    </submittedName>
</protein>
<dbReference type="Proteomes" id="UP000595472">
    <property type="component" value="Segment"/>
</dbReference>
<dbReference type="EMBL" id="MW055913">
    <property type="protein sequence ID" value="QPX62622.1"/>
    <property type="molecule type" value="Genomic_DNA"/>
</dbReference>
<organism evidence="1 2">
    <name type="scientific">Arthrobacter phage Wollypog</name>
    <dbReference type="NCBI Taxonomy" id="2790985"/>
    <lineage>
        <taxon>Viruses</taxon>
        <taxon>Duplodnaviria</taxon>
        <taxon>Heunggongvirae</taxon>
        <taxon>Uroviricota</taxon>
        <taxon>Caudoviricetes</taxon>
        <taxon>Wollypogvirus</taxon>
        <taxon>Wollypogvirus wollypog</taxon>
    </lineage>
</organism>
<dbReference type="GeneID" id="77924001"/>
<name>A0A7T3KCA8_9CAUD</name>
<keyword evidence="2" id="KW-1185">Reference proteome</keyword>
<accession>A0A7T3KCA8</accession>
<dbReference type="RefSeq" id="YP_010648564.1">
    <property type="nucleotide sequence ID" value="NC_070760.1"/>
</dbReference>
<evidence type="ECO:0000313" key="2">
    <source>
        <dbReference type="Proteomes" id="UP000595472"/>
    </source>
</evidence>
<sequence>MVEEGTFCWEDSETGCVCGNECEPPKWMQEMWEKEVSRPSLNCGQCAFFTLSVREAVQHVQANETHVVSGEGSEPDTTLEIKIVGIDVIGEGL</sequence>
<reference evidence="1 2" key="1">
    <citation type="submission" date="2020-10" db="EMBL/GenBank/DDBJ databases">
        <authorList>
            <person name="Abad L.A."/>
            <person name="Alter J."/>
            <person name="Becerra C.Y."/>
            <person name="Boehle J."/>
            <person name="Bustos B."/>
            <person name="Connatser B.I."/>
            <person name="Cutright B."/>
            <person name="Gavin J."/>
            <person name="Gomez A.P."/>
            <person name="Grabar K."/>
            <person name="Hur E.Y."/>
            <person name="Ioh M.T."/>
            <person name="Joya-Campos L."/>
            <person name="Lauhon H.N."/>
            <person name="Lee S."/>
            <person name="Maranan R.T."/>
            <person name="Park Y.G."/>
            <person name="Priest M."/>
            <person name="Samuels S.O."/>
            <person name="Sarameh Y.J."/>
            <person name="Schreiber J.M."/>
            <person name="Shepard L."/>
            <person name="Sheth K.J."/>
            <person name="Silva C.A."/>
            <person name="Smyers G.M."/>
            <person name="Tam S."/>
            <person name="Tamura C.M."/>
            <person name="Wucher D.E."/>
            <person name="Donachie S.P."/>
            <person name="Reed F.A."/>
            <person name="Palecanda S."/>
            <person name="Chong R.A."/>
            <person name="Porter M.L."/>
            <person name="Garlena R.A."/>
            <person name="Russell D.A."/>
            <person name="Jacobs-Sera D."/>
            <person name="Hatfull G.F."/>
        </authorList>
    </citation>
    <scope>NUCLEOTIDE SEQUENCE [LARGE SCALE GENOMIC DNA]</scope>
</reference>
<dbReference type="KEGG" id="vg:77924001"/>
<proteinExistence type="predicted"/>
<gene>
    <name evidence="1" type="primary">73</name>
    <name evidence="1" type="ORF">SEA_WOLLYPOG_73</name>
</gene>
<evidence type="ECO:0000313" key="1">
    <source>
        <dbReference type="EMBL" id="QPX62622.1"/>
    </source>
</evidence>